<reference evidence="2" key="1">
    <citation type="submission" date="2022-01" db="EMBL/GenBank/DDBJ databases">
        <title>Whole genome-based taxonomy of the Shewanellaceae.</title>
        <authorList>
            <person name="Martin-Rodriguez A.J."/>
        </authorList>
    </citation>
    <scope>NUCLEOTIDE SEQUENCE</scope>
    <source>
        <strain evidence="2">DSM 23803</strain>
    </source>
</reference>
<comment type="caution">
    <text evidence="2">The sequence shown here is derived from an EMBL/GenBank/DDBJ whole genome shotgun (WGS) entry which is preliminary data.</text>
</comment>
<evidence type="ECO:0000313" key="3">
    <source>
        <dbReference type="Proteomes" id="UP001139408"/>
    </source>
</evidence>
<accession>A0A9X1ZCP6</accession>
<organism evidence="2 3">
    <name type="scientific">Shewanella algicola</name>
    <dbReference type="NCBI Taxonomy" id="640633"/>
    <lineage>
        <taxon>Bacteria</taxon>
        <taxon>Pseudomonadati</taxon>
        <taxon>Pseudomonadota</taxon>
        <taxon>Gammaproteobacteria</taxon>
        <taxon>Alteromonadales</taxon>
        <taxon>Shewanellaceae</taxon>
        <taxon>Shewanella</taxon>
    </lineage>
</organism>
<evidence type="ECO:0000313" key="2">
    <source>
        <dbReference type="EMBL" id="MCL1107927.1"/>
    </source>
</evidence>
<keyword evidence="1" id="KW-0732">Signal</keyword>
<keyword evidence="3" id="KW-1185">Reference proteome</keyword>
<dbReference type="Gene3D" id="3.50.70.20">
    <property type="entry name" value="Cytochrome P460"/>
    <property type="match status" value="1"/>
</dbReference>
<dbReference type="AlphaFoldDB" id="A0A9X1ZCP6"/>
<dbReference type="EMBL" id="JAKILJ010000152">
    <property type="protein sequence ID" value="MCL1107927.1"/>
    <property type="molecule type" value="Genomic_DNA"/>
</dbReference>
<evidence type="ECO:0008006" key="4">
    <source>
        <dbReference type="Google" id="ProtNLM"/>
    </source>
</evidence>
<protein>
    <recommendedName>
        <fullName evidence="4">Cytochrome P460 domain-containing protein</fullName>
    </recommendedName>
</protein>
<dbReference type="InterPro" id="IPR038142">
    <property type="entry name" value="Cytochrome_P460_sp"/>
</dbReference>
<sequence>MKYVNASVLCLMLLTCTQVFAEESKTVTPDFRCIRDMVPIRHFYVDNIIGPEDLKLTVKAANNSSGEIYPVGSVIQLVPTEVMVKRDEGFSPVTNDWEFFELDVSPQGSKILTRGFVDVKNRFGGNCFACHVKAESQWDFVCETGHGCDPLPLTHVMTRAVQKMDPRCSKTEELTTEESIALEALNNLMGGGVNL</sequence>
<dbReference type="RefSeq" id="WP_188927328.1">
    <property type="nucleotide sequence ID" value="NZ_BMQI01000154.1"/>
</dbReference>
<evidence type="ECO:0000256" key="1">
    <source>
        <dbReference type="SAM" id="SignalP"/>
    </source>
</evidence>
<proteinExistence type="predicted"/>
<feature type="signal peptide" evidence="1">
    <location>
        <begin position="1"/>
        <end position="21"/>
    </location>
</feature>
<dbReference type="Proteomes" id="UP001139408">
    <property type="component" value="Unassembled WGS sequence"/>
</dbReference>
<feature type="chain" id="PRO_5040748719" description="Cytochrome P460 domain-containing protein" evidence="1">
    <location>
        <begin position="22"/>
        <end position="195"/>
    </location>
</feature>
<gene>
    <name evidence="2" type="ORF">L2749_22330</name>
</gene>
<name>A0A9X1ZCP6_9GAMM</name>